<evidence type="ECO:0000256" key="1">
    <source>
        <dbReference type="ARBA" id="ARBA00023242"/>
    </source>
</evidence>
<dbReference type="InterPro" id="IPR001138">
    <property type="entry name" value="Zn2Cys6_DnaBD"/>
</dbReference>
<dbReference type="InterPro" id="IPR053178">
    <property type="entry name" value="Osmoadaptation_assoc"/>
</dbReference>
<dbReference type="PROSITE" id="PS50048">
    <property type="entry name" value="ZN2_CY6_FUNGAL_2"/>
    <property type="match status" value="1"/>
</dbReference>
<organism evidence="4 5">
    <name type="scientific">Oidiodendron maius (strain Zn)</name>
    <dbReference type="NCBI Taxonomy" id="913774"/>
    <lineage>
        <taxon>Eukaryota</taxon>
        <taxon>Fungi</taxon>
        <taxon>Dikarya</taxon>
        <taxon>Ascomycota</taxon>
        <taxon>Pezizomycotina</taxon>
        <taxon>Leotiomycetes</taxon>
        <taxon>Leotiomycetes incertae sedis</taxon>
        <taxon>Myxotrichaceae</taxon>
        <taxon>Oidiodendron</taxon>
    </lineage>
</organism>
<dbReference type="HOGENOM" id="CLU_536570_0_0_1"/>
<evidence type="ECO:0000259" key="3">
    <source>
        <dbReference type="PROSITE" id="PS50048"/>
    </source>
</evidence>
<dbReference type="Gene3D" id="4.10.240.10">
    <property type="entry name" value="Zn(2)-C6 fungal-type DNA-binding domain"/>
    <property type="match status" value="1"/>
</dbReference>
<dbReference type="GO" id="GO:0000981">
    <property type="term" value="F:DNA-binding transcription factor activity, RNA polymerase II-specific"/>
    <property type="evidence" value="ECO:0007669"/>
    <property type="project" value="InterPro"/>
</dbReference>
<reference evidence="4 5" key="1">
    <citation type="submission" date="2014-04" db="EMBL/GenBank/DDBJ databases">
        <authorList>
            <consortium name="DOE Joint Genome Institute"/>
            <person name="Kuo A."/>
            <person name="Martino E."/>
            <person name="Perotto S."/>
            <person name="Kohler A."/>
            <person name="Nagy L.G."/>
            <person name="Floudas D."/>
            <person name="Copeland A."/>
            <person name="Barry K.W."/>
            <person name="Cichocki N."/>
            <person name="Veneault-Fourrey C."/>
            <person name="LaButti K."/>
            <person name="Lindquist E.A."/>
            <person name="Lipzen A."/>
            <person name="Lundell T."/>
            <person name="Morin E."/>
            <person name="Murat C."/>
            <person name="Sun H."/>
            <person name="Tunlid A."/>
            <person name="Henrissat B."/>
            <person name="Grigoriev I.V."/>
            <person name="Hibbett D.S."/>
            <person name="Martin F."/>
            <person name="Nordberg H.P."/>
            <person name="Cantor M.N."/>
            <person name="Hua S.X."/>
        </authorList>
    </citation>
    <scope>NUCLEOTIDE SEQUENCE [LARGE SCALE GENOMIC DNA]</scope>
    <source>
        <strain evidence="4 5">Zn</strain>
    </source>
</reference>
<dbReference type="InterPro" id="IPR036864">
    <property type="entry name" value="Zn2-C6_fun-type_DNA-bd_sf"/>
</dbReference>
<dbReference type="STRING" id="913774.A0A0C3CV16"/>
<dbReference type="InterPro" id="IPR021858">
    <property type="entry name" value="Fun_TF"/>
</dbReference>
<evidence type="ECO:0000256" key="2">
    <source>
        <dbReference type="SAM" id="MobiDB-lite"/>
    </source>
</evidence>
<name>A0A0C3CV16_OIDMZ</name>
<dbReference type="Proteomes" id="UP000054321">
    <property type="component" value="Unassembled WGS sequence"/>
</dbReference>
<keyword evidence="5" id="KW-1185">Reference proteome</keyword>
<dbReference type="GO" id="GO:0008270">
    <property type="term" value="F:zinc ion binding"/>
    <property type="evidence" value="ECO:0007669"/>
    <property type="project" value="InterPro"/>
</dbReference>
<dbReference type="AlphaFoldDB" id="A0A0C3CV16"/>
<keyword evidence="1" id="KW-0539">Nucleus</keyword>
<reference evidence="5" key="2">
    <citation type="submission" date="2015-01" db="EMBL/GenBank/DDBJ databases">
        <title>Evolutionary Origins and Diversification of the Mycorrhizal Mutualists.</title>
        <authorList>
            <consortium name="DOE Joint Genome Institute"/>
            <consortium name="Mycorrhizal Genomics Consortium"/>
            <person name="Kohler A."/>
            <person name="Kuo A."/>
            <person name="Nagy L.G."/>
            <person name="Floudas D."/>
            <person name="Copeland A."/>
            <person name="Barry K.W."/>
            <person name="Cichocki N."/>
            <person name="Veneault-Fourrey C."/>
            <person name="LaButti K."/>
            <person name="Lindquist E.A."/>
            <person name="Lipzen A."/>
            <person name="Lundell T."/>
            <person name="Morin E."/>
            <person name="Murat C."/>
            <person name="Riley R."/>
            <person name="Ohm R."/>
            <person name="Sun H."/>
            <person name="Tunlid A."/>
            <person name="Henrissat B."/>
            <person name="Grigoriev I.V."/>
            <person name="Hibbett D.S."/>
            <person name="Martin F."/>
        </authorList>
    </citation>
    <scope>NUCLEOTIDE SEQUENCE [LARGE SCALE GENOMIC DNA]</scope>
    <source>
        <strain evidence="5">Zn</strain>
    </source>
</reference>
<sequence>MVGALRSNRCETCRKRKIKCDEVWPVCTPCKRGNRDCPPRPSLKVIDSSAQLRQQLGKQVRRKKPRRSCKDEDVKKSEEAPSRNKFAISHCKVGRGAFDLLLQATMNLTPSNQLCCAFLDCLHTQPPAYNLEIIGSFAWQIPQRFGLSDALDDVAACMMASHMAIVRGASQFSRINPKLYTRALRSVYSALEDPNECRSSNTLCAILLLQRIEALFGESFGRSELIHASGLATLLEKRGPPNLNDKFECLLTADSHMCIIHQSLVLRKTCFIASKEWAASMDVLDGQTHLQILFHRLLRQMTLWPALVREKQYYFESDQYVDPFALIQKTEQVKAAVDEIGRDLDALIESDMLIRHIPATCLSDLVSEMFEFKDRMAAVLLCYHAMYSITVYQILVSLSADPFHEPELKHEILRLSRRIWMLVEHGLKNKPLGLPMLPAALLTTADSADWEAQDQIIEIMNEFDSCQRLKCDTWTRQKLMWRAMFYRGDGSV</sequence>
<proteinExistence type="predicted"/>
<dbReference type="InParanoid" id="A0A0C3CV16"/>
<evidence type="ECO:0000313" key="5">
    <source>
        <dbReference type="Proteomes" id="UP000054321"/>
    </source>
</evidence>
<dbReference type="PANTHER" id="PTHR38111:SF2">
    <property type="entry name" value="FINGER DOMAIN PROTEIN, PUTATIVE (AFU_ORTHOLOGUE AFUA_1G01560)-RELATED"/>
    <property type="match status" value="1"/>
</dbReference>
<feature type="region of interest" description="Disordered" evidence="2">
    <location>
        <begin position="54"/>
        <end position="81"/>
    </location>
</feature>
<gene>
    <name evidence="4" type="ORF">OIDMADRAFT_184715</name>
</gene>
<evidence type="ECO:0000313" key="4">
    <source>
        <dbReference type="EMBL" id="KIM93552.1"/>
    </source>
</evidence>
<protein>
    <recommendedName>
        <fullName evidence="3">Zn(2)-C6 fungal-type domain-containing protein</fullName>
    </recommendedName>
</protein>
<dbReference type="CDD" id="cd00067">
    <property type="entry name" value="GAL4"/>
    <property type="match status" value="1"/>
</dbReference>
<feature type="compositionally biased region" description="Basic and acidic residues" evidence="2">
    <location>
        <begin position="68"/>
        <end position="81"/>
    </location>
</feature>
<dbReference type="SUPFAM" id="SSF57701">
    <property type="entry name" value="Zn2/Cys6 DNA-binding domain"/>
    <property type="match status" value="1"/>
</dbReference>
<dbReference type="Pfam" id="PF11951">
    <property type="entry name" value="Fungal_trans_2"/>
    <property type="match status" value="1"/>
</dbReference>
<dbReference type="OrthoDB" id="4314040at2759"/>
<dbReference type="EMBL" id="KN832894">
    <property type="protein sequence ID" value="KIM93552.1"/>
    <property type="molecule type" value="Genomic_DNA"/>
</dbReference>
<dbReference type="SMART" id="SM00066">
    <property type="entry name" value="GAL4"/>
    <property type="match status" value="1"/>
</dbReference>
<feature type="domain" description="Zn(2)-C6 fungal-type" evidence="3">
    <location>
        <begin position="9"/>
        <end position="37"/>
    </location>
</feature>
<dbReference type="PANTHER" id="PTHR38111">
    <property type="entry name" value="ZN(2)-C6 FUNGAL-TYPE DOMAIN-CONTAINING PROTEIN-RELATED"/>
    <property type="match status" value="1"/>
</dbReference>
<accession>A0A0C3CV16</accession>